<evidence type="ECO:0000313" key="3">
    <source>
        <dbReference type="Proteomes" id="UP001159427"/>
    </source>
</evidence>
<comment type="caution">
    <text evidence="2">The sequence shown here is derived from an EMBL/GenBank/DDBJ whole genome shotgun (WGS) entry which is preliminary data.</text>
</comment>
<protein>
    <submittedName>
        <fullName evidence="2">Uncharacterized protein</fullName>
    </submittedName>
</protein>
<keyword evidence="3" id="KW-1185">Reference proteome</keyword>
<keyword evidence="1" id="KW-0175">Coiled coil</keyword>
<evidence type="ECO:0000256" key="1">
    <source>
        <dbReference type="SAM" id="Coils"/>
    </source>
</evidence>
<dbReference type="Proteomes" id="UP001159427">
    <property type="component" value="Unassembled WGS sequence"/>
</dbReference>
<reference evidence="2 3" key="1">
    <citation type="submission" date="2022-05" db="EMBL/GenBank/DDBJ databases">
        <authorList>
            <consortium name="Genoscope - CEA"/>
            <person name="William W."/>
        </authorList>
    </citation>
    <scope>NUCLEOTIDE SEQUENCE [LARGE SCALE GENOMIC DNA]</scope>
</reference>
<name>A0ABN8MLI4_9CNID</name>
<feature type="coiled-coil region" evidence="1">
    <location>
        <begin position="51"/>
        <end position="78"/>
    </location>
</feature>
<sequence>MRVTAAIIGVLLKSKAAEAILCSFNKLKFTNSNCHTLRTLDTLGENSDSYLKQTRERITKENEDLHLLKEEIKSLSNVHSSHLSSGSTCNCSEELSVLRKQAFELEKSSHPSFVTSFDNLDIQLQRKNMSMESQNRNYHWVNHQIIENRVSGAHLKSKGPQANLEEVSNLKFLPILDDQQRQRSNYIMLTSRILVNYFDVLAPLKDACILHISHK</sequence>
<evidence type="ECO:0000313" key="2">
    <source>
        <dbReference type="EMBL" id="CAH3030531.1"/>
    </source>
</evidence>
<accession>A0ABN8MLI4</accession>
<proteinExistence type="predicted"/>
<dbReference type="EMBL" id="CALNXI010000640">
    <property type="protein sequence ID" value="CAH3030531.1"/>
    <property type="molecule type" value="Genomic_DNA"/>
</dbReference>
<organism evidence="2 3">
    <name type="scientific">Porites evermanni</name>
    <dbReference type="NCBI Taxonomy" id="104178"/>
    <lineage>
        <taxon>Eukaryota</taxon>
        <taxon>Metazoa</taxon>
        <taxon>Cnidaria</taxon>
        <taxon>Anthozoa</taxon>
        <taxon>Hexacorallia</taxon>
        <taxon>Scleractinia</taxon>
        <taxon>Fungiina</taxon>
        <taxon>Poritidae</taxon>
        <taxon>Porites</taxon>
    </lineage>
</organism>
<gene>
    <name evidence="2" type="ORF">PEVE_00038147</name>
</gene>